<evidence type="ECO:0000256" key="1">
    <source>
        <dbReference type="ARBA" id="ARBA00006964"/>
    </source>
</evidence>
<proteinExistence type="inferred from homology"/>
<dbReference type="OrthoDB" id="1116574at2"/>
<protein>
    <recommendedName>
        <fullName evidence="2">GTP cyclohydrolase 1 type 2 homolog</fullName>
    </recommendedName>
</protein>
<dbReference type="Pfam" id="PF01784">
    <property type="entry name" value="DUF34_NIF3"/>
    <property type="match status" value="1"/>
</dbReference>
<name>A0A3N0I1Y1_9FIRM</name>
<reference evidence="3 4" key="1">
    <citation type="submission" date="2018-11" db="EMBL/GenBank/DDBJ databases">
        <title>Clostridium sp. nov., a member of the family Erysipelotrichaceae isolated from pig faeces.</title>
        <authorList>
            <person name="Chang Y.-H."/>
        </authorList>
    </citation>
    <scope>NUCLEOTIDE SEQUENCE [LARGE SCALE GENOMIC DNA]</scope>
    <source>
        <strain evidence="3 4">YH-panp20</strain>
    </source>
</reference>
<sequence length="146" mass="16675">MGWGIENQLSFPMAFSIPEIPLTDLVDCFLTKLPIYGARVVGNIHTQVKKICIGFHIFGIPQDNQLIEYIEEEDIDLVLAGETVDYTVNEYIYEAGLLHKNMALLTVVHFNMEEPGMKYMAEHMPDTLQAIPCHFVSSKDMYQYTI</sequence>
<comment type="caution">
    <text evidence="3">The sequence shown here is derived from an EMBL/GenBank/DDBJ whole genome shotgun (WGS) entry which is preliminary data.</text>
</comment>
<dbReference type="RefSeq" id="WP_128519220.1">
    <property type="nucleotide sequence ID" value="NZ_RJQC01000001.1"/>
</dbReference>
<gene>
    <name evidence="3" type="ORF">EDX97_00240</name>
</gene>
<accession>A0A3N0I1Y1</accession>
<dbReference type="EMBL" id="RJQC01000001">
    <property type="protein sequence ID" value="RNM31039.1"/>
    <property type="molecule type" value="Genomic_DNA"/>
</dbReference>
<organism evidence="3 4">
    <name type="scientific">Absicoccus porci</name>
    <dbReference type="NCBI Taxonomy" id="2486576"/>
    <lineage>
        <taxon>Bacteria</taxon>
        <taxon>Bacillati</taxon>
        <taxon>Bacillota</taxon>
        <taxon>Erysipelotrichia</taxon>
        <taxon>Erysipelotrichales</taxon>
        <taxon>Erysipelotrichaceae</taxon>
        <taxon>Absicoccus</taxon>
    </lineage>
</organism>
<dbReference type="SUPFAM" id="SSF102705">
    <property type="entry name" value="NIF3 (NGG1p interacting factor 3)-like"/>
    <property type="match status" value="1"/>
</dbReference>
<evidence type="ECO:0000313" key="3">
    <source>
        <dbReference type="EMBL" id="RNM31039.1"/>
    </source>
</evidence>
<dbReference type="InterPro" id="IPR036069">
    <property type="entry name" value="DUF34/NIF3_sf"/>
</dbReference>
<dbReference type="Proteomes" id="UP000276568">
    <property type="component" value="Unassembled WGS sequence"/>
</dbReference>
<dbReference type="AlphaFoldDB" id="A0A3N0I1Y1"/>
<comment type="similarity">
    <text evidence="1">Belongs to the GTP cyclohydrolase I type 2/NIF3 family.</text>
</comment>
<evidence type="ECO:0000313" key="4">
    <source>
        <dbReference type="Proteomes" id="UP000276568"/>
    </source>
</evidence>
<dbReference type="InterPro" id="IPR002678">
    <property type="entry name" value="DUF34/NIF3"/>
</dbReference>
<keyword evidence="4" id="KW-1185">Reference proteome</keyword>
<evidence type="ECO:0000256" key="2">
    <source>
        <dbReference type="ARBA" id="ARBA00022112"/>
    </source>
</evidence>